<evidence type="ECO:0000313" key="3">
    <source>
        <dbReference type="Proteomes" id="UP000092321"/>
    </source>
</evidence>
<evidence type="ECO:0000256" key="1">
    <source>
        <dbReference type="SAM" id="MobiDB-lite"/>
    </source>
</evidence>
<organism evidence="2 3">
    <name type="scientific">Hanseniaspora valbyensis NRRL Y-1626</name>
    <dbReference type="NCBI Taxonomy" id="766949"/>
    <lineage>
        <taxon>Eukaryota</taxon>
        <taxon>Fungi</taxon>
        <taxon>Dikarya</taxon>
        <taxon>Ascomycota</taxon>
        <taxon>Saccharomycotina</taxon>
        <taxon>Saccharomycetes</taxon>
        <taxon>Saccharomycodales</taxon>
        <taxon>Saccharomycodaceae</taxon>
        <taxon>Hanseniaspora</taxon>
    </lineage>
</organism>
<comment type="caution">
    <text evidence="2">The sequence shown here is derived from an EMBL/GenBank/DDBJ whole genome shotgun (WGS) entry which is preliminary data.</text>
</comment>
<evidence type="ECO:0000313" key="2">
    <source>
        <dbReference type="EMBL" id="OBA27457.1"/>
    </source>
</evidence>
<dbReference type="AlphaFoldDB" id="A0A1B7TFE3"/>
<accession>A0A1B7TFE3</accession>
<reference evidence="3" key="1">
    <citation type="journal article" date="2016" name="Proc. Natl. Acad. Sci. U.S.A.">
        <title>Comparative genomics of biotechnologically important yeasts.</title>
        <authorList>
            <person name="Riley R."/>
            <person name="Haridas S."/>
            <person name="Wolfe K.H."/>
            <person name="Lopes M.R."/>
            <person name="Hittinger C.T."/>
            <person name="Goeker M."/>
            <person name="Salamov A.A."/>
            <person name="Wisecaver J.H."/>
            <person name="Long T.M."/>
            <person name="Calvey C.H."/>
            <person name="Aerts A.L."/>
            <person name="Barry K.W."/>
            <person name="Choi C."/>
            <person name="Clum A."/>
            <person name="Coughlan A.Y."/>
            <person name="Deshpande S."/>
            <person name="Douglass A.P."/>
            <person name="Hanson S.J."/>
            <person name="Klenk H.-P."/>
            <person name="LaButti K.M."/>
            <person name="Lapidus A."/>
            <person name="Lindquist E.A."/>
            <person name="Lipzen A.M."/>
            <person name="Meier-Kolthoff J.P."/>
            <person name="Ohm R.A."/>
            <person name="Otillar R.P."/>
            <person name="Pangilinan J.L."/>
            <person name="Peng Y."/>
            <person name="Rokas A."/>
            <person name="Rosa C.A."/>
            <person name="Scheuner C."/>
            <person name="Sibirny A.A."/>
            <person name="Slot J.C."/>
            <person name="Stielow J.B."/>
            <person name="Sun H."/>
            <person name="Kurtzman C.P."/>
            <person name="Blackwell M."/>
            <person name="Grigoriev I.V."/>
            <person name="Jeffries T.W."/>
        </authorList>
    </citation>
    <scope>NUCLEOTIDE SEQUENCE [LARGE SCALE GENOMIC DNA]</scope>
    <source>
        <strain evidence="3">NRRL Y-1626</strain>
    </source>
</reference>
<protein>
    <submittedName>
        <fullName evidence="2">Uncharacterized protein</fullName>
    </submittedName>
</protein>
<feature type="compositionally biased region" description="Low complexity" evidence="1">
    <location>
        <begin position="99"/>
        <end position="113"/>
    </location>
</feature>
<dbReference type="EMBL" id="LXPE01000008">
    <property type="protein sequence ID" value="OBA27457.1"/>
    <property type="molecule type" value="Genomic_DNA"/>
</dbReference>
<sequence length="388" mass="44468">MSEEEIDDYLENFKKEREAILKQQKKAENFKLKGICLTPQVSQTDLARISTESVKIKPESALNTTSSTFNYNRGHSRNKSSIDLGRTIKKSDLIQELNNSRNKSLSSSSFSGRSDSESNSEDLTNFYKENSRFHETGALKIKISFKKNFKWTRNCKETYLEMLDNPEFNSNLTTEQLSMVMETIANLDQKENDKFSLDSSEDDDDDSFLDNSLFDKEERLNDMGNQEYDIEDIKNQMDFIEETETLGNMFTELKKEMDFHYAQTSHSKSFYKHENVLPTSSFFETDHSNKSTNDNKVELAKSKVSDISSGNKKIPSMVNKLKAKTQTKVLNQSSEFNLFSTDQTKTQNQLSGRQILDIMMGLPSTNNTINNSTSIFGGSTYNNPFQTF</sequence>
<feature type="region of interest" description="Disordered" evidence="1">
    <location>
        <begin position="99"/>
        <end position="121"/>
    </location>
</feature>
<keyword evidence="3" id="KW-1185">Reference proteome</keyword>
<dbReference type="Proteomes" id="UP000092321">
    <property type="component" value="Unassembled WGS sequence"/>
</dbReference>
<name>A0A1B7TFE3_9ASCO</name>
<gene>
    <name evidence="2" type="ORF">HANVADRAFT_52210</name>
</gene>
<proteinExistence type="predicted"/>